<feature type="transmembrane region" description="Helical" evidence="1">
    <location>
        <begin position="31"/>
        <end position="51"/>
    </location>
</feature>
<dbReference type="PANTHER" id="PTHR34351">
    <property type="entry name" value="SLR1927 PROTEIN-RELATED"/>
    <property type="match status" value="1"/>
</dbReference>
<keyword evidence="1" id="KW-0472">Membrane</keyword>
<name>A0A8J8SD99_9FIRM</name>
<sequence length="399" mass="47077">MKKNRFYLILLLIIGILTYYIEGYILTTVFYILLLVPILSFGSILLTYNQFQVSHKVSKKKIVKGDKINYTLTLYNTNSLVYCPIRLKLESDKILFKNQFVTPTIVLYPKTQEEIVIPLRCNYRGYYRLGVKSIIIDDYFGLFSKEFKCLDAVKMIVYPSIKNLNYLPNTHMDVDEVTDSRNRTMEEQNNISYIREYEKGDTLNKIHWKLSSKYNELMVKQYSGEISNEVDIILDSNKHYSDYELNIALEDKMIETCVMLINYLLIHNKTVNFIYNDVRNVAITGKDYNDFQRIYEECALLEFTRKFDFGKSILEYYYRENNDIFINSNQYIITSNINEVLIKSLKQLNIQKIRITIVYIYFSDNKNNECLEKLNAEGYNIINISYDSDLDTLVEGTSL</sequence>
<evidence type="ECO:0000256" key="1">
    <source>
        <dbReference type="SAM" id="Phobius"/>
    </source>
</evidence>
<proteinExistence type="predicted"/>
<keyword evidence="3" id="KW-1185">Reference proteome</keyword>
<protein>
    <submittedName>
        <fullName evidence="2">DUF58 domain-containing protein</fullName>
    </submittedName>
</protein>
<dbReference type="EMBL" id="CP058561">
    <property type="protein sequence ID" value="QUH30668.1"/>
    <property type="molecule type" value="Genomic_DNA"/>
</dbReference>
<dbReference type="Proteomes" id="UP000677305">
    <property type="component" value="Chromosome"/>
</dbReference>
<keyword evidence="1" id="KW-1133">Transmembrane helix</keyword>
<dbReference type="RefSeq" id="WP_212690808.1">
    <property type="nucleotide sequence ID" value="NZ_CP058561.1"/>
</dbReference>
<evidence type="ECO:0000313" key="2">
    <source>
        <dbReference type="EMBL" id="QUH30668.1"/>
    </source>
</evidence>
<feature type="transmembrane region" description="Helical" evidence="1">
    <location>
        <begin position="7"/>
        <end position="25"/>
    </location>
</feature>
<keyword evidence="1" id="KW-0812">Transmembrane</keyword>
<dbReference type="KEGG" id="vgu:HYG85_17800"/>
<accession>A0A8J8SD99</accession>
<reference evidence="2 3" key="1">
    <citation type="submission" date="2020-07" db="EMBL/GenBank/DDBJ databases">
        <title>Vallitalea guaymasensis genome.</title>
        <authorList>
            <person name="Postec A."/>
        </authorList>
    </citation>
    <scope>NUCLEOTIDE SEQUENCE [LARGE SCALE GENOMIC DNA]</scope>
    <source>
        <strain evidence="2 3">Ra1766G1</strain>
    </source>
</reference>
<dbReference type="PANTHER" id="PTHR34351:SF2">
    <property type="entry name" value="DUF58 DOMAIN-CONTAINING PROTEIN"/>
    <property type="match status" value="1"/>
</dbReference>
<dbReference type="AlphaFoldDB" id="A0A8J8SD99"/>
<organism evidence="2 3">
    <name type="scientific">Vallitalea guaymasensis</name>
    <dbReference type="NCBI Taxonomy" id="1185412"/>
    <lineage>
        <taxon>Bacteria</taxon>
        <taxon>Bacillati</taxon>
        <taxon>Bacillota</taxon>
        <taxon>Clostridia</taxon>
        <taxon>Lachnospirales</taxon>
        <taxon>Vallitaleaceae</taxon>
        <taxon>Vallitalea</taxon>
    </lineage>
</organism>
<gene>
    <name evidence="2" type="ORF">HYG85_17800</name>
</gene>
<evidence type="ECO:0000313" key="3">
    <source>
        <dbReference type="Proteomes" id="UP000677305"/>
    </source>
</evidence>